<dbReference type="SMART" id="SM00065">
    <property type="entry name" value="GAF"/>
    <property type="match status" value="1"/>
</dbReference>
<dbReference type="Proteomes" id="UP000709959">
    <property type="component" value="Unassembled WGS sequence"/>
</dbReference>
<dbReference type="SUPFAM" id="SSF55781">
    <property type="entry name" value="GAF domain-like"/>
    <property type="match status" value="1"/>
</dbReference>
<evidence type="ECO:0000313" key="3">
    <source>
        <dbReference type="Proteomes" id="UP000709959"/>
    </source>
</evidence>
<gene>
    <name evidence="2" type="ORF">IPN91_04940</name>
</gene>
<dbReference type="AlphaFoldDB" id="A0A936F0N8"/>
<proteinExistence type="predicted"/>
<evidence type="ECO:0000313" key="2">
    <source>
        <dbReference type="EMBL" id="MBK8571989.1"/>
    </source>
</evidence>
<organism evidence="2 3">
    <name type="scientific">Candidatus Geothrix odensensis</name>
    <dbReference type="NCBI Taxonomy" id="2954440"/>
    <lineage>
        <taxon>Bacteria</taxon>
        <taxon>Pseudomonadati</taxon>
        <taxon>Acidobacteriota</taxon>
        <taxon>Holophagae</taxon>
        <taxon>Holophagales</taxon>
        <taxon>Holophagaceae</taxon>
        <taxon>Geothrix</taxon>
    </lineage>
</organism>
<name>A0A936F0N8_9BACT</name>
<dbReference type="Gene3D" id="2.30.110.10">
    <property type="entry name" value="Electron Transport, Fmn-binding Protein, Chain A"/>
    <property type="match status" value="1"/>
</dbReference>
<dbReference type="InterPro" id="IPR029016">
    <property type="entry name" value="GAF-like_dom_sf"/>
</dbReference>
<dbReference type="PANTHER" id="PTHR40660">
    <property type="entry name" value="5'-PHOSPHATE OXIDASE PUTATIVE DOMAIN-CONTAINING PROTEIN-RELATED"/>
    <property type="match status" value="1"/>
</dbReference>
<dbReference type="InterPro" id="IPR011576">
    <property type="entry name" value="Pyridox_Oxase_N"/>
</dbReference>
<dbReference type="Pfam" id="PF01243">
    <property type="entry name" value="PNPOx_N"/>
    <property type="match status" value="1"/>
</dbReference>
<dbReference type="Gene3D" id="3.30.450.40">
    <property type="match status" value="1"/>
</dbReference>
<dbReference type="InterPro" id="IPR003018">
    <property type="entry name" value="GAF"/>
</dbReference>
<dbReference type="Pfam" id="PF13185">
    <property type="entry name" value="GAF_2"/>
    <property type="match status" value="1"/>
</dbReference>
<comment type="caution">
    <text evidence="2">The sequence shown here is derived from an EMBL/GenBank/DDBJ whole genome shotgun (WGS) entry which is preliminary data.</text>
</comment>
<reference evidence="2 3" key="1">
    <citation type="submission" date="2020-10" db="EMBL/GenBank/DDBJ databases">
        <title>Connecting structure to function with the recovery of over 1000 high-quality activated sludge metagenome-assembled genomes encoding full-length rRNA genes using long-read sequencing.</title>
        <authorList>
            <person name="Singleton C.M."/>
            <person name="Petriglieri F."/>
            <person name="Kristensen J.M."/>
            <person name="Kirkegaard R.H."/>
            <person name="Michaelsen T.Y."/>
            <person name="Andersen M.H."/>
            <person name="Karst S.M."/>
            <person name="Dueholm M.S."/>
            <person name="Nielsen P.H."/>
            <person name="Albertsen M."/>
        </authorList>
    </citation>
    <scope>NUCLEOTIDE SEQUENCE [LARGE SCALE GENOMIC DNA]</scope>
    <source>
        <strain evidence="2">OdNE_18-Q3-R46-58_MAXAC.008</strain>
    </source>
</reference>
<evidence type="ECO:0000259" key="1">
    <source>
        <dbReference type="SMART" id="SM00065"/>
    </source>
</evidence>
<dbReference type="SUPFAM" id="SSF50475">
    <property type="entry name" value="FMN-binding split barrel"/>
    <property type="match status" value="1"/>
</dbReference>
<feature type="domain" description="GAF" evidence="1">
    <location>
        <begin position="159"/>
        <end position="323"/>
    </location>
</feature>
<dbReference type="PANTHER" id="PTHR40660:SF1">
    <property type="entry name" value="5'-PHOSPHATE OXIDASE PUTATIVE DOMAIN-CONTAINING PROTEIN-RELATED"/>
    <property type="match status" value="1"/>
</dbReference>
<sequence length="449" mass="48996">MIPTRALRDCLDGAIPGVVSTCAPDGTPNIAYMSQGQYVDGEHLALSYQFFNRTRQNILANPHATLGLIHPQTAQQYRVHLTYQRTETAGPIFESMKAKLAGIASHTGMSGVFHLQGSDLYRIDRVEVVPGSTLPLPVPAVDHLPALRACMERLPATPDAESLLDALLDGLERHFGIEQALVLMLDPVRDRLYTVASRGYATSGVGSEIQVGDGVIGVAARERVPIRISHMTSEYAYGLAMREGAAPRGSDLPQDSEIPFPGLAAPGSQLAVPIPGAREPLGVLFVESPQEMRFSHADEDALVALVAQVAALFRLFLAELDLADEFQPAPEKVSQPSGAPLRVRHYAVNDSVFLGDDYLIKGVAGNILWTLLQDHQASGRTQFSNRELRADPRVRLPDQSDNLEARLVLLHRRLAERQACVQMEKTGRGRFRLNICRPLELEDMDPGAG</sequence>
<dbReference type="InterPro" id="IPR012349">
    <property type="entry name" value="Split_barrel_FMN-bd"/>
</dbReference>
<accession>A0A936F0N8</accession>
<dbReference type="EMBL" id="JADKCH010000002">
    <property type="protein sequence ID" value="MBK8571989.1"/>
    <property type="molecule type" value="Genomic_DNA"/>
</dbReference>
<protein>
    <submittedName>
        <fullName evidence="2">GAF domain-containing protein</fullName>
    </submittedName>
</protein>